<dbReference type="InterPro" id="IPR036291">
    <property type="entry name" value="NAD(P)-bd_dom_sf"/>
</dbReference>
<feature type="non-terminal residue" evidence="2">
    <location>
        <position position="1"/>
    </location>
</feature>
<evidence type="ECO:0000313" key="2">
    <source>
        <dbReference type="EMBL" id="SVB25052.1"/>
    </source>
</evidence>
<sequence length="259" mass="28884">NDDFFAEIKDNPHVLAATMDITIQAHVDFVYKQAIEKFGTIDVIICNGGTRQRDLYHETHGSVTVLETEVNDWQRMFDTHVFGNLRVIKRFVEPMLEKGRGSIITSASGQIINAHPRATDTEKDGPGQRFGMSREGPYQPAKMALGAMSIYLAEELKPYNIAVNTMLPGHTATTGSDEQEKVRNEIRQRISPSQSTFIPRRVRADNVVPLSLHLAEQDAEGVSGRWISCMEYNEQNGFGGFETWGVAEDIAALKAVGRM</sequence>
<dbReference type="EMBL" id="UINC01034349">
    <property type="protein sequence ID" value="SVB25052.1"/>
    <property type="molecule type" value="Genomic_DNA"/>
</dbReference>
<dbReference type="InterPro" id="IPR002347">
    <property type="entry name" value="SDR_fam"/>
</dbReference>
<evidence type="ECO:0008006" key="3">
    <source>
        <dbReference type="Google" id="ProtNLM"/>
    </source>
</evidence>
<dbReference type="Gene3D" id="3.40.50.720">
    <property type="entry name" value="NAD(P)-binding Rossmann-like Domain"/>
    <property type="match status" value="1"/>
</dbReference>
<dbReference type="AlphaFoldDB" id="A0A382CGX8"/>
<accession>A0A382CGX8</accession>
<comment type="similarity">
    <text evidence="1">Belongs to the short-chain dehydrogenases/reductases (SDR) family.</text>
</comment>
<gene>
    <name evidence="2" type="ORF">METZ01_LOCUS177906</name>
</gene>
<protein>
    <recommendedName>
        <fullName evidence="3">Short-chain dehydrogenase/reductase SDR</fullName>
    </recommendedName>
</protein>
<dbReference type="PRINTS" id="PR00081">
    <property type="entry name" value="GDHRDH"/>
</dbReference>
<dbReference type="PANTHER" id="PTHR42760">
    <property type="entry name" value="SHORT-CHAIN DEHYDROGENASES/REDUCTASES FAMILY MEMBER"/>
    <property type="match status" value="1"/>
</dbReference>
<name>A0A382CGX8_9ZZZZ</name>
<dbReference type="Pfam" id="PF13561">
    <property type="entry name" value="adh_short_C2"/>
    <property type="match status" value="1"/>
</dbReference>
<proteinExistence type="inferred from homology"/>
<evidence type="ECO:0000256" key="1">
    <source>
        <dbReference type="ARBA" id="ARBA00006484"/>
    </source>
</evidence>
<dbReference type="GO" id="GO:0016616">
    <property type="term" value="F:oxidoreductase activity, acting on the CH-OH group of donors, NAD or NADP as acceptor"/>
    <property type="evidence" value="ECO:0007669"/>
    <property type="project" value="TreeGrafter"/>
</dbReference>
<dbReference type="SUPFAM" id="SSF51735">
    <property type="entry name" value="NAD(P)-binding Rossmann-fold domains"/>
    <property type="match status" value="1"/>
</dbReference>
<dbReference type="Pfam" id="PF00106">
    <property type="entry name" value="adh_short"/>
    <property type="match status" value="1"/>
</dbReference>
<reference evidence="2" key="1">
    <citation type="submission" date="2018-05" db="EMBL/GenBank/DDBJ databases">
        <authorList>
            <person name="Lanie J.A."/>
            <person name="Ng W.-L."/>
            <person name="Kazmierczak K.M."/>
            <person name="Andrzejewski T.M."/>
            <person name="Davidsen T.M."/>
            <person name="Wayne K.J."/>
            <person name="Tettelin H."/>
            <person name="Glass J.I."/>
            <person name="Rusch D."/>
            <person name="Podicherti R."/>
            <person name="Tsui H.-C.T."/>
            <person name="Winkler M.E."/>
        </authorList>
    </citation>
    <scope>NUCLEOTIDE SEQUENCE</scope>
</reference>
<organism evidence="2">
    <name type="scientific">marine metagenome</name>
    <dbReference type="NCBI Taxonomy" id="408172"/>
    <lineage>
        <taxon>unclassified sequences</taxon>
        <taxon>metagenomes</taxon>
        <taxon>ecological metagenomes</taxon>
    </lineage>
</organism>